<name>A0A9D9N3K3_9BACT</name>
<feature type="domain" description="MacB-like periplasmic core" evidence="9">
    <location>
        <begin position="25"/>
        <end position="247"/>
    </location>
</feature>
<accession>A0A9D9N3K3</accession>
<feature type="transmembrane region" description="Helical" evidence="7">
    <location>
        <begin position="365"/>
        <end position="392"/>
    </location>
</feature>
<dbReference type="GO" id="GO:0098797">
    <property type="term" value="C:plasma membrane protein complex"/>
    <property type="evidence" value="ECO:0007669"/>
    <property type="project" value="TreeGrafter"/>
</dbReference>
<comment type="subcellular location">
    <subcellularLocation>
        <location evidence="1">Cell membrane</location>
        <topology evidence="1">Multi-pass membrane protein</topology>
    </subcellularLocation>
</comment>
<feature type="transmembrane region" description="Helical" evidence="7">
    <location>
        <begin position="274"/>
        <end position="300"/>
    </location>
</feature>
<evidence type="ECO:0000256" key="1">
    <source>
        <dbReference type="ARBA" id="ARBA00004651"/>
    </source>
</evidence>
<feature type="domain" description="ABC3 transporter permease C-terminal" evidence="8">
    <location>
        <begin position="277"/>
        <end position="397"/>
    </location>
</feature>
<dbReference type="InterPro" id="IPR051447">
    <property type="entry name" value="Lipoprotein-release_system"/>
</dbReference>
<dbReference type="PANTHER" id="PTHR30489:SF0">
    <property type="entry name" value="LIPOPROTEIN-RELEASING SYSTEM TRANSMEMBRANE PROTEIN LOLE"/>
    <property type="match status" value="1"/>
</dbReference>
<evidence type="ECO:0000259" key="9">
    <source>
        <dbReference type="Pfam" id="PF12704"/>
    </source>
</evidence>
<feature type="transmembrane region" description="Helical" evidence="7">
    <location>
        <begin position="21"/>
        <end position="46"/>
    </location>
</feature>
<dbReference type="EMBL" id="JADIMG010000006">
    <property type="protein sequence ID" value="MBO8458930.1"/>
    <property type="molecule type" value="Genomic_DNA"/>
</dbReference>
<proteinExistence type="inferred from homology"/>
<protein>
    <submittedName>
        <fullName evidence="10">ABC transporter permease</fullName>
    </submittedName>
</protein>
<keyword evidence="3" id="KW-1003">Cell membrane</keyword>
<keyword evidence="4 7" id="KW-0812">Transmembrane</keyword>
<evidence type="ECO:0000256" key="2">
    <source>
        <dbReference type="ARBA" id="ARBA00005236"/>
    </source>
</evidence>
<sequence length="400" mass="44541">MKTAFFIAKRYLLSKKSHNAINIVSGISAAGVCVATAALICVLSVLNGFNGLIESMFSAFDPDLRITAIEGKSLHTDSVSVIKKLPEIALFAETIEENALVHFANKQQPAKIKGVDTCFAALTSIDSIMFDGEYMVYDGAFERCVAGVGLANKMGFNAHFIDPVRIYAPQRNKRINLLRPDRNFNEAAVFISGIFSVQQSEYDDNYLLVSLSLARELFDYAPQQATAIELKLAPGANTKETKRKIQELIGEKYSVKDRYEQQADFFRIVSIEKWMTFFILSFILLIATFNIIGSLSMLIIEKKEDIEILRAMGATEKLVRRIFLLEGWLISTLGALIGLIIGLALCLTQEHFGWLSMGSGYVIEAYPVAVRAMDIIIILFTVLLLGFVAAWYPSRKIKLT</sequence>
<reference evidence="10" key="2">
    <citation type="journal article" date="2021" name="PeerJ">
        <title>Extensive microbial diversity within the chicken gut microbiome revealed by metagenomics and culture.</title>
        <authorList>
            <person name="Gilroy R."/>
            <person name="Ravi A."/>
            <person name="Getino M."/>
            <person name="Pursley I."/>
            <person name="Horton D.L."/>
            <person name="Alikhan N.F."/>
            <person name="Baker D."/>
            <person name="Gharbi K."/>
            <person name="Hall N."/>
            <person name="Watson M."/>
            <person name="Adriaenssens E.M."/>
            <person name="Foster-Nyarko E."/>
            <person name="Jarju S."/>
            <person name="Secka A."/>
            <person name="Antonio M."/>
            <person name="Oren A."/>
            <person name="Chaudhuri R.R."/>
            <person name="La Ragione R."/>
            <person name="Hildebrand F."/>
            <person name="Pallen M.J."/>
        </authorList>
    </citation>
    <scope>NUCLEOTIDE SEQUENCE</scope>
    <source>
        <strain evidence="10">G3-3990</strain>
    </source>
</reference>
<evidence type="ECO:0000256" key="6">
    <source>
        <dbReference type="ARBA" id="ARBA00023136"/>
    </source>
</evidence>
<evidence type="ECO:0000256" key="3">
    <source>
        <dbReference type="ARBA" id="ARBA00022475"/>
    </source>
</evidence>
<comment type="caution">
    <text evidence="10">The sequence shown here is derived from an EMBL/GenBank/DDBJ whole genome shotgun (WGS) entry which is preliminary data.</text>
</comment>
<reference evidence="10" key="1">
    <citation type="submission" date="2020-10" db="EMBL/GenBank/DDBJ databases">
        <authorList>
            <person name="Gilroy R."/>
        </authorList>
    </citation>
    <scope>NUCLEOTIDE SEQUENCE</scope>
    <source>
        <strain evidence="10">G3-3990</strain>
    </source>
</reference>
<evidence type="ECO:0000256" key="4">
    <source>
        <dbReference type="ARBA" id="ARBA00022692"/>
    </source>
</evidence>
<organism evidence="10 11">
    <name type="scientific">Candidatus Gallipaludibacter merdavium</name>
    <dbReference type="NCBI Taxonomy" id="2840839"/>
    <lineage>
        <taxon>Bacteria</taxon>
        <taxon>Pseudomonadati</taxon>
        <taxon>Bacteroidota</taxon>
        <taxon>Bacteroidia</taxon>
        <taxon>Bacteroidales</taxon>
        <taxon>Candidatus Gallipaludibacter</taxon>
    </lineage>
</organism>
<comment type="similarity">
    <text evidence="2">Belongs to the ABC-4 integral membrane protein family. LolC/E subfamily.</text>
</comment>
<keyword evidence="5 7" id="KW-1133">Transmembrane helix</keyword>
<evidence type="ECO:0000259" key="8">
    <source>
        <dbReference type="Pfam" id="PF02687"/>
    </source>
</evidence>
<keyword evidence="6 7" id="KW-0472">Membrane</keyword>
<dbReference type="Pfam" id="PF12704">
    <property type="entry name" value="MacB_PCD"/>
    <property type="match status" value="1"/>
</dbReference>
<evidence type="ECO:0000256" key="5">
    <source>
        <dbReference type="ARBA" id="ARBA00022989"/>
    </source>
</evidence>
<evidence type="ECO:0000256" key="7">
    <source>
        <dbReference type="SAM" id="Phobius"/>
    </source>
</evidence>
<gene>
    <name evidence="10" type="ORF">IAA73_01135</name>
</gene>
<dbReference type="GO" id="GO:0044874">
    <property type="term" value="P:lipoprotein localization to outer membrane"/>
    <property type="evidence" value="ECO:0007669"/>
    <property type="project" value="TreeGrafter"/>
</dbReference>
<evidence type="ECO:0000313" key="11">
    <source>
        <dbReference type="Proteomes" id="UP000823641"/>
    </source>
</evidence>
<dbReference type="InterPro" id="IPR025857">
    <property type="entry name" value="MacB_PCD"/>
</dbReference>
<dbReference type="AlphaFoldDB" id="A0A9D9N3K3"/>
<dbReference type="PANTHER" id="PTHR30489">
    <property type="entry name" value="LIPOPROTEIN-RELEASING SYSTEM TRANSMEMBRANE PROTEIN LOLE"/>
    <property type="match status" value="1"/>
</dbReference>
<dbReference type="InterPro" id="IPR003838">
    <property type="entry name" value="ABC3_permease_C"/>
</dbReference>
<dbReference type="Pfam" id="PF02687">
    <property type="entry name" value="FtsX"/>
    <property type="match status" value="1"/>
</dbReference>
<feature type="transmembrane region" description="Helical" evidence="7">
    <location>
        <begin position="321"/>
        <end position="345"/>
    </location>
</feature>
<dbReference type="Proteomes" id="UP000823641">
    <property type="component" value="Unassembled WGS sequence"/>
</dbReference>
<evidence type="ECO:0000313" key="10">
    <source>
        <dbReference type="EMBL" id="MBO8458930.1"/>
    </source>
</evidence>